<organism evidence="2">
    <name type="scientific">Arundo donax</name>
    <name type="common">Giant reed</name>
    <name type="synonym">Donax arundinaceus</name>
    <dbReference type="NCBI Taxonomy" id="35708"/>
    <lineage>
        <taxon>Eukaryota</taxon>
        <taxon>Viridiplantae</taxon>
        <taxon>Streptophyta</taxon>
        <taxon>Embryophyta</taxon>
        <taxon>Tracheophyta</taxon>
        <taxon>Spermatophyta</taxon>
        <taxon>Magnoliopsida</taxon>
        <taxon>Liliopsida</taxon>
        <taxon>Poales</taxon>
        <taxon>Poaceae</taxon>
        <taxon>PACMAD clade</taxon>
        <taxon>Arundinoideae</taxon>
        <taxon>Arundineae</taxon>
        <taxon>Arundo</taxon>
    </lineage>
</organism>
<evidence type="ECO:0000313" key="2">
    <source>
        <dbReference type="EMBL" id="JAD76244.1"/>
    </source>
</evidence>
<keyword evidence="1" id="KW-1133">Transmembrane helix</keyword>
<keyword evidence="1" id="KW-0472">Membrane</keyword>
<reference evidence="2" key="1">
    <citation type="submission" date="2014-09" db="EMBL/GenBank/DDBJ databases">
        <authorList>
            <person name="Magalhaes I.L.F."/>
            <person name="Oliveira U."/>
            <person name="Santos F.R."/>
            <person name="Vidigal T.H.D.A."/>
            <person name="Brescovit A.D."/>
            <person name="Santos A.J."/>
        </authorList>
    </citation>
    <scope>NUCLEOTIDE SEQUENCE</scope>
    <source>
        <tissue evidence="2">Shoot tissue taken approximately 20 cm above the soil surface</tissue>
    </source>
</reference>
<sequence>MAVKALTHPYPVANHKTMAKKALHVPRLCSVKEMVVTGNLLLSIGALSMVLMLMCLLDSRFCSPALIMLAPLERLIVRSNKNQARNHIRLKTLLWLD</sequence>
<proteinExistence type="predicted"/>
<keyword evidence="1" id="KW-0812">Transmembrane</keyword>
<accession>A0A0A9CIX7</accession>
<feature type="transmembrane region" description="Helical" evidence="1">
    <location>
        <begin position="40"/>
        <end position="57"/>
    </location>
</feature>
<dbReference type="EMBL" id="GBRH01221651">
    <property type="protein sequence ID" value="JAD76244.1"/>
    <property type="molecule type" value="Transcribed_RNA"/>
</dbReference>
<protein>
    <submittedName>
        <fullName evidence="2">Uncharacterized protein</fullName>
    </submittedName>
</protein>
<dbReference type="AlphaFoldDB" id="A0A0A9CIX7"/>
<reference evidence="2" key="2">
    <citation type="journal article" date="2015" name="Data Brief">
        <title>Shoot transcriptome of the giant reed, Arundo donax.</title>
        <authorList>
            <person name="Barrero R.A."/>
            <person name="Guerrero F.D."/>
            <person name="Moolhuijzen P."/>
            <person name="Goolsby J.A."/>
            <person name="Tidwell J."/>
            <person name="Bellgard S.E."/>
            <person name="Bellgard M.I."/>
        </authorList>
    </citation>
    <scope>NUCLEOTIDE SEQUENCE</scope>
    <source>
        <tissue evidence="2">Shoot tissue taken approximately 20 cm above the soil surface</tissue>
    </source>
</reference>
<evidence type="ECO:0000256" key="1">
    <source>
        <dbReference type="SAM" id="Phobius"/>
    </source>
</evidence>
<name>A0A0A9CIX7_ARUDO</name>